<keyword evidence="4" id="KW-0472">Membrane</keyword>
<dbReference type="SUPFAM" id="SSF117281">
    <property type="entry name" value="Kelch motif"/>
    <property type="match status" value="1"/>
</dbReference>
<dbReference type="Proteomes" id="UP000193648">
    <property type="component" value="Unassembled WGS sequence"/>
</dbReference>
<keyword evidence="4" id="KW-1133">Transmembrane helix</keyword>
<dbReference type="Gene3D" id="2.120.10.80">
    <property type="entry name" value="Kelch-type beta propeller"/>
    <property type="match status" value="2"/>
</dbReference>
<evidence type="ECO:0000256" key="3">
    <source>
        <dbReference type="SAM" id="MobiDB-lite"/>
    </source>
</evidence>
<evidence type="ECO:0000313" key="6">
    <source>
        <dbReference type="Proteomes" id="UP000193648"/>
    </source>
</evidence>
<organism evidence="5 6">
    <name type="scientific">Lobosporangium transversale</name>
    <dbReference type="NCBI Taxonomy" id="64571"/>
    <lineage>
        <taxon>Eukaryota</taxon>
        <taxon>Fungi</taxon>
        <taxon>Fungi incertae sedis</taxon>
        <taxon>Mucoromycota</taxon>
        <taxon>Mortierellomycotina</taxon>
        <taxon>Mortierellomycetes</taxon>
        <taxon>Mortierellales</taxon>
        <taxon>Mortierellaceae</taxon>
        <taxon>Lobosporangium</taxon>
    </lineage>
</organism>
<feature type="transmembrane region" description="Helical" evidence="4">
    <location>
        <begin position="500"/>
        <end position="523"/>
    </location>
</feature>
<dbReference type="InterPro" id="IPR015915">
    <property type="entry name" value="Kelch-typ_b-propeller"/>
</dbReference>
<feature type="compositionally biased region" description="Low complexity" evidence="3">
    <location>
        <begin position="39"/>
        <end position="50"/>
    </location>
</feature>
<dbReference type="PANTHER" id="PTHR46093">
    <property type="entry name" value="ACYL-COA-BINDING DOMAIN-CONTAINING PROTEIN 5"/>
    <property type="match status" value="1"/>
</dbReference>
<keyword evidence="1" id="KW-0880">Kelch repeat</keyword>
<dbReference type="PANTHER" id="PTHR46093:SF18">
    <property type="entry name" value="FIBRONECTIN TYPE-III DOMAIN-CONTAINING PROTEIN"/>
    <property type="match status" value="1"/>
</dbReference>
<keyword evidence="4" id="KW-0812">Transmembrane</keyword>
<protein>
    <recommendedName>
        <fullName evidence="7">Galactose oxidase</fullName>
    </recommendedName>
</protein>
<sequence length="864" mass="94812">MEKEKHKNHRLPEQKRDIATVFFSICNSCSSRLLHARISPSPTSQPSPSTNDHSNPYHRQRITIPQKISPSFFLDALLNHHRPHITHRPHIKHSLSPLSLSAFFLSLFALPKPILSQQQQQEQEQQFVMFTPRYSSGSVVVNKKLYVISGTTLELEAKSTDEILLLPLDKPFLINSVLWQRLGSGGVFANDARVAASADGSYIVMVGMGEPNLIDSSTGPSPMARVYDIQANSWQYFSQLLFNVNSPQYSSRISESIVLDSSTGVIVIYGGYSLVSNFVLSDVTLIATSSSHDFNSWSWSPPAPNNQMGPLFQPVMVYLPHLRATLVMGGCRTFSTTSSGSNCSSFTFAYLLQTQVTSFGNATYSLSGVTLKGGNPLNTTVLTPPSRMSPCHVVLNNGDVFMYGGSTTEGSLSDSWILRTKDWTWSMVTINNAPTQSRAGATCQLVTPNQIVVVGGYEGAASGPKQFSLPQLGIINTDKWSWAANFEPNGGAAWSLPPGAIIGIVVGAGLILCVIGLIAWRIFSMRRKTHELNEGHNPQSSEPLMDDGAPHFQHDSCYNMNTMNKLDVLLSASTRSASFTPSLESNSSNGIGGNSSNRSLVSRAVPGFKSPLPLIITPYSPAATMSSGSFSMTPTDPSSFNNHKKQNKQKNHHDTLNNKTNIDLPESERLPQQLADMQYGHYIRTLQHNKQYEKRRSDLQNLSPSLRRVDTTVLHDKIWEEGSNNDNHPEDRPYLVTGLINLRDVDVGEEPMSVPTPSLETGPMLISSHIDTSRIITSTVDTGLQQEQHQQRQGYIPVLGDTHTHDDAPEYVPGVGGSKEAKTNVGGRGGTMSGFEQAFGRAEIISNESIESELVDNRKIRRGN</sequence>
<gene>
    <name evidence="5" type="ORF">BCR41DRAFT_397685</name>
</gene>
<keyword evidence="6" id="KW-1185">Reference proteome</keyword>
<accession>A0A1Y2GMZ2</accession>
<dbReference type="RefSeq" id="XP_021879963.1">
    <property type="nucleotide sequence ID" value="XM_022028900.1"/>
</dbReference>
<dbReference type="EMBL" id="MCFF01000026">
    <property type="protein sequence ID" value="ORZ12098.1"/>
    <property type="molecule type" value="Genomic_DNA"/>
</dbReference>
<feature type="compositionally biased region" description="Basic residues" evidence="3">
    <location>
        <begin position="642"/>
        <end position="651"/>
    </location>
</feature>
<reference evidence="5 6" key="1">
    <citation type="submission" date="2016-07" db="EMBL/GenBank/DDBJ databases">
        <title>Pervasive Adenine N6-methylation of Active Genes in Fungi.</title>
        <authorList>
            <consortium name="DOE Joint Genome Institute"/>
            <person name="Mondo S.J."/>
            <person name="Dannebaum R.O."/>
            <person name="Kuo R.C."/>
            <person name="Labutti K."/>
            <person name="Haridas S."/>
            <person name="Kuo A."/>
            <person name="Salamov A."/>
            <person name="Ahrendt S.R."/>
            <person name="Lipzen A."/>
            <person name="Sullivan W."/>
            <person name="Andreopoulos W.B."/>
            <person name="Clum A."/>
            <person name="Lindquist E."/>
            <person name="Daum C."/>
            <person name="Ramamoorthy G.K."/>
            <person name="Gryganskyi A."/>
            <person name="Culley D."/>
            <person name="Magnuson J.K."/>
            <person name="James T.Y."/>
            <person name="O'Malley M.A."/>
            <person name="Stajich J.E."/>
            <person name="Spatafora J.W."/>
            <person name="Visel A."/>
            <person name="Grigoriev I.V."/>
        </authorList>
    </citation>
    <scope>NUCLEOTIDE SEQUENCE [LARGE SCALE GENOMIC DNA]</scope>
    <source>
        <strain evidence="5 6">NRRL 3116</strain>
    </source>
</reference>
<feature type="region of interest" description="Disordered" evidence="3">
    <location>
        <begin position="627"/>
        <end position="659"/>
    </location>
</feature>
<evidence type="ECO:0000256" key="2">
    <source>
        <dbReference type="ARBA" id="ARBA00022737"/>
    </source>
</evidence>
<dbReference type="AlphaFoldDB" id="A0A1Y2GMZ2"/>
<evidence type="ECO:0000256" key="4">
    <source>
        <dbReference type="SAM" id="Phobius"/>
    </source>
</evidence>
<feature type="compositionally biased region" description="Polar residues" evidence="3">
    <location>
        <begin position="627"/>
        <end position="640"/>
    </location>
</feature>
<dbReference type="InParanoid" id="A0A1Y2GMZ2"/>
<name>A0A1Y2GMZ2_9FUNG</name>
<comment type="caution">
    <text evidence="5">The sequence shown here is derived from an EMBL/GenBank/DDBJ whole genome shotgun (WGS) entry which is preliminary data.</text>
</comment>
<evidence type="ECO:0000313" key="5">
    <source>
        <dbReference type="EMBL" id="ORZ12098.1"/>
    </source>
</evidence>
<evidence type="ECO:0000256" key="1">
    <source>
        <dbReference type="ARBA" id="ARBA00022441"/>
    </source>
</evidence>
<dbReference type="OrthoDB" id="10251809at2759"/>
<dbReference type="GeneID" id="33570743"/>
<feature type="region of interest" description="Disordered" evidence="3">
    <location>
        <begin position="37"/>
        <end position="57"/>
    </location>
</feature>
<evidence type="ECO:0008006" key="7">
    <source>
        <dbReference type="Google" id="ProtNLM"/>
    </source>
</evidence>
<keyword evidence="2" id="KW-0677">Repeat</keyword>
<proteinExistence type="predicted"/>